<comment type="caution">
    <text evidence="1">The sequence shown here is derived from an EMBL/GenBank/DDBJ whole genome shotgun (WGS) entry which is preliminary data.</text>
</comment>
<organism evidence="1 2">
    <name type="scientific">Artemia franciscana</name>
    <name type="common">Brine shrimp</name>
    <name type="synonym">Artemia sanfranciscana</name>
    <dbReference type="NCBI Taxonomy" id="6661"/>
    <lineage>
        <taxon>Eukaryota</taxon>
        <taxon>Metazoa</taxon>
        <taxon>Ecdysozoa</taxon>
        <taxon>Arthropoda</taxon>
        <taxon>Crustacea</taxon>
        <taxon>Branchiopoda</taxon>
        <taxon>Anostraca</taxon>
        <taxon>Artemiidae</taxon>
        <taxon>Artemia</taxon>
    </lineage>
</organism>
<sequence>MAKLLERSELMLSDGTFKCVPRVFFQLYTMHGKAADVCPPCLYFLLTNKTEETFKRMVEYFKQVAPLTNPNLKKDCETDVHFNMLGKSLCAVAFVPTDDIVNIFELLCGQFSDRDDCTEILPYFDGTYIRGVQIHGRRIRPRFPPELWNGTEGFHHALKVMFSCYHTGVWKLFEGIKSDINIQRLMATQAGNGIEGIRGKYNC</sequence>
<proteinExistence type="predicted"/>
<evidence type="ECO:0000313" key="2">
    <source>
        <dbReference type="Proteomes" id="UP001187531"/>
    </source>
</evidence>
<dbReference type="EMBL" id="JAVRJZ010000020">
    <property type="protein sequence ID" value="KAK2705820.1"/>
    <property type="molecule type" value="Genomic_DNA"/>
</dbReference>
<evidence type="ECO:0000313" key="1">
    <source>
        <dbReference type="EMBL" id="KAK2705820.1"/>
    </source>
</evidence>
<protein>
    <recommendedName>
        <fullName evidence="3">MULE transposase domain-containing protein</fullName>
    </recommendedName>
</protein>
<dbReference type="AlphaFoldDB" id="A0AA88H659"/>
<dbReference type="Proteomes" id="UP001187531">
    <property type="component" value="Unassembled WGS sequence"/>
</dbReference>
<evidence type="ECO:0008006" key="3">
    <source>
        <dbReference type="Google" id="ProtNLM"/>
    </source>
</evidence>
<keyword evidence="2" id="KW-1185">Reference proteome</keyword>
<name>A0AA88H659_ARTSF</name>
<accession>A0AA88H659</accession>
<gene>
    <name evidence="1" type="ORF">QYM36_015987</name>
</gene>
<reference evidence="1" key="1">
    <citation type="submission" date="2023-07" db="EMBL/GenBank/DDBJ databases">
        <title>Chromosome-level genome assembly of Artemia franciscana.</title>
        <authorList>
            <person name="Jo E."/>
        </authorList>
    </citation>
    <scope>NUCLEOTIDE SEQUENCE</scope>
    <source>
        <tissue evidence="1">Whole body</tissue>
    </source>
</reference>